<organism evidence="2 3">
    <name type="scientific">Phytophthora cactorum</name>
    <dbReference type="NCBI Taxonomy" id="29920"/>
    <lineage>
        <taxon>Eukaryota</taxon>
        <taxon>Sar</taxon>
        <taxon>Stramenopiles</taxon>
        <taxon>Oomycota</taxon>
        <taxon>Peronosporomycetes</taxon>
        <taxon>Peronosporales</taxon>
        <taxon>Peronosporaceae</taxon>
        <taxon>Phytophthora</taxon>
    </lineage>
</organism>
<dbReference type="Proteomes" id="UP000688947">
    <property type="component" value="Unassembled WGS sequence"/>
</dbReference>
<evidence type="ECO:0008006" key="4">
    <source>
        <dbReference type="Google" id="ProtNLM"/>
    </source>
</evidence>
<dbReference type="EMBL" id="JAENGZ010002753">
    <property type="protein sequence ID" value="KAG6942946.1"/>
    <property type="molecule type" value="Genomic_DNA"/>
</dbReference>
<accession>A0A8T1TLY0</accession>
<dbReference type="VEuPathDB" id="FungiDB:PC110_g21466"/>
<feature type="region of interest" description="Disordered" evidence="1">
    <location>
        <begin position="1"/>
        <end position="76"/>
    </location>
</feature>
<dbReference type="AlphaFoldDB" id="A0A8T1TLY0"/>
<name>A0A8T1TLY0_9STRA</name>
<evidence type="ECO:0000256" key="1">
    <source>
        <dbReference type="SAM" id="MobiDB-lite"/>
    </source>
</evidence>
<reference evidence="2" key="1">
    <citation type="submission" date="2021-01" db="EMBL/GenBank/DDBJ databases">
        <title>Phytophthora aleatoria, a newly-described species from Pinus radiata is distinct from Phytophthora cactorum isolates based on comparative genomics.</title>
        <authorList>
            <person name="Mcdougal R."/>
            <person name="Panda P."/>
            <person name="Williams N."/>
            <person name="Studholme D.J."/>
        </authorList>
    </citation>
    <scope>NUCLEOTIDE SEQUENCE</scope>
    <source>
        <strain evidence="2">NZFS 3830</strain>
    </source>
</reference>
<evidence type="ECO:0000313" key="2">
    <source>
        <dbReference type="EMBL" id="KAG6942946.1"/>
    </source>
</evidence>
<proteinExistence type="predicted"/>
<feature type="compositionally biased region" description="Low complexity" evidence="1">
    <location>
        <begin position="46"/>
        <end position="65"/>
    </location>
</feature>
<dbReference type="OrthoDB" id="167584at2759"/>
<evidence type="ECO:0000313" key="3">
    <source>
        <dbReference type="Proteomes" id="UP000688947"/>
    </source>
</evidence>
<sequence length="170" mass="18974">MCNGVKEEHGVDGGRPPRETRANESTSRTEPGTRHPGAQSVSPGPDSSLRSSYSVDSDSNSSSSSSDDDLSARSIDEVDVQTVRQLKYLELVRHQGILGGGGVVNIAFQGGWSRKVRTQELKLELPGAARDWFNQLPKSIRRDWKELASAFRKKIDKTRTSYSERYYTWK</sequence>
<protein>
    <recommendedName>
        <fullName evidence="4">Retrotransposon gag domain-containing protein</fullName>
    </recommendedName>
</protein>
<gene>
    <name evidence="2" type="ORF">JG687_00018771</name>
</gene>
<feature type="compositionally biased region" description="Basic and acidic residues" evidence="1">
    <location>
        <begin position="1"/>
        <end position="22"/>
    </location>
</feature>
<comment type="caution">
    <text evidence="2">The sequence shown here is derived from an EMBL/GenBank/DDBJ whole genome shotgun (WGS) entry which is preliminary data.</text>
</comment>